<accession>A0ABN8I0R1</accession>
<dbReference type="Proteomes" id="UP000837857">
    <property type="component" value="Chromosome 16"/>
</dbReference>
<evidence type="ECO:0000313" key="3">
    <source>
        <dbReference type="Proteomes" id="UP000837857"/>
    </source>
</evidence>
<name>A0ABN8I0R1_9NEOP</name>
<feature type="non-terminal residue" evidence="2">
    <location>
        <position position="149"/>
    </location>
</feature>
<feature type="compositionally biased region" description="Polar residues" evidence="1">
    <location>
        <begin position="116"/>
        <end position="126"/>
    </location>
</feature>
<organism evidence="2 3">
    <name type="scientific">Iphiclides podalirius</name>
    <name type="common">scarce swallowtail</name>
    <dbReference type="NCBI Taxonomy" id="110791"/>
    <lineage>
        <taxon>Eukaryota</taxon>
        <taxon>Metazoa</taxon>
        <taxon>Ecdysozoa</taxon>
        <taxon>Arthropoda</taxon>
        <taxon>Hexapoda</taxon>
        <taxon>Insecta</taxon>
        <taxon>Pterygota</taxon>
        <taxon>Neoptera</taxon>
        <taxon>Endopterygota</taxon>
        <taxon>Lepidoptera</taxon>
        <taxon>Glossata</taxon>
        <taxon>Ditrysia</taxon>
        <taxon>Papilionoidea</taxon>
        <taxon>Papilionidae</taxon>
        <taxon>Papilioninae</taxon>
        <taxon>Iphiclides</taxon>
    </lineage>
</organism>
<protein>
    <submittedName>
        <fullName evidence="2">Uncharacterized protein</fullName>
    </submittedName>
</protein>
<gene>
    <name evidence="2" type="ORF">IPOD504_LOCUS5159</name>
</gene>
<dbReference type="EMBL" id="OW152828">
    <property type="protein sequence ID" value="CAH2045628.1"/>
    <property type="molecule type" value="Genomic_DNA"/>
</dbReference>
<keyword evidence="3" id="KW-1185">Reference proteome</keyword>
<feature type="region of interest" description="Disordered" evidence="1">
    <location>
        <begin position="72"/>
        <end position="149"/>
    </location>
</feature>
<sequence>MDSSLRSETQFKSDFSIERILSQDADRVQQDEASPSWLCCTRYRPPRLASDLVSKPTRCTRLGFEVAQEQRATQVARAAPAGTPEFRSPLPRRPHSRPRTSERRTWPRRPCAPSPLRSNSATTELKSGSKIVEPVKEEKNLGPSLRPKP</sequence>
<evidence type="ECO:0000313" key="2">
    <source>
        <dbReference type="EMBL" id="CAH2045628.1"/>
    </source>
</evidence>
<evidence type="ECO:0000256" key="1">
    <source>
        <dbReference type="SAM" id="MobiDB-lite"/>
    </source>
</evidence>
<proteinExistence type="predicted"/>
<reference evidence="2" key="1">
    <citation type="submission" date="2022-03" db="EMBL/GenBank/DDBJ databases">
        <authorList>
            <person name="Martin H S."/>
        </authorList>
    </citation>
    <scope>NUCLEOTIDE SEQUENCE</scope>
</reference>